<gene>
    <name evidence="3" type="ORF">LDAN0321_LOCUS15716</name>
</gene>
<dbReference type="GO" id="GO:0030076">
    <property type="term" value="C:light-harvesting complex"/>
    <property type="evidence" value="ECO:0007669"/>
    <property type="project" value="UniProtKB-KW"/>
</dbReference>
<reference evidence="3" key="1">
    <citation type="submission" date="2021-01" db="EMBL/GenBank/DDBJ databases">
        <authorList>
            <person name="Corre E."/>
            <person name="Pelletier E."/>
            <person name="Niang G."/>
            <person name="Scheremetjew M."/>
            <person name="Finn R."/>
            <person name="Kale V."/>
            <person name="Holt S."/>
            <person name="Cochrane G."/>
            <person name="Meng A."/>
            <person name="Brown T."/>
            <person name="Cohen L."/>
        </authorList>
    </citation>
    <scope>NUCLEOTIDE SEQUENCE</scope>
    <source>
        <strain evidence="3">B650</strain>
    </source>
</reference>
<keyword evidence="1" id="KW-0812">Transmembrane</keyword>
<keyword evidence="2" id="KW-0732">Signal</keyword>
<feature type="chain" id="PRO_5031560100" evidence="2">
    <location>
        <begin position="20"/>
        <end position="135"/>
    </location>
</feature>
<dbReference type="AlphaFoldDB" id="A0A7S2PHX2"/>
<evidence type="ECO:0000313" key="3">
    <source>
        <dbReference type="EMBL" id="CAD9598079.1"/>
    </source>
</evidence>
<dbReference type="SUPFAM" id="SSF103511">
    <property type="entry name" value="Chlorophyll a-b binding protein"/>
    <property type="match status" value="1"/>
</dbReference>
<keyword evidence="1" id="KW-1133">Transmembrane helix</keyword>
<proteinExistence type="predicted"/>
<evidence type="ECO:0000256" key="1">
    <source>
        <dbReference type="SAM" id="Phobius"/>
    </source>
</evidence>
<dbReference type="EMBL" id="HBGY01025464">
    <property type="protein sequence ID" value="CAD9598079.1"/>
    <property type="molecule type" value="Transcribed_RNA"/>
</dbReference>
<organism evidence="3">
    <name type="scientific">Leptocylindrus danicus</name>
    <dbReference type="NCBI Taxonomy" id="163516"/>
    <lineage>
        <taxon>Eukaryota</taxon>
        <taxon>Sar</taxon>
        <taxon>Stramenopiles</taxon>
        <taxon>Ochrophyta</taxon>
        <taxon>Bacillariophyta</taxon>
        <taxon>Coscinodiscophyceae</taxon>
        <taxon>Chaetocerotophycidae</taxon>
        <taxon>Leptocylindrales</taxon>
        <taxon>Leptocylindraceae</taxon>
        <taxon>Leptocylindrus</taxon>
    </lineage>
</organism>
<protein>
    <submittedName>
        <fullName evidence="3">Uncharacterized protein</fullName>
    </submittedName>
</protein>
<dbReference type="GO" id="GO:0009507">
    <property type="term" value="C:chloroplast"/>
    <property type="evidence" value="ECO:0007669"/>
    <property type="project" value="UniProtKB-SubCell"/>
</dbReference>
<sequence>MKSFSTILLSALLLVSCSAFAPANSVVRKSVTSSAAQGIAPSVSSTQLCERQWNFNETGRSPWGLKKNAEIWNGRLAQMAFTIVLLQELITGKGVVKGFQDGDFVNIAFVGMAVGASVGLSIWLAIQGTEKYFEE</sequence>
<name>A0A7S2PHX2_9STRA</name>
<feature type="signal peptide" evidence="2">
    <location>
        <begin position="1"/>
        <end position="19"/>
    </location>
</feature>
<evidence type="ECO:0000256" key="2">
    <source>
        <dbReference type="SAM" id="SignalP"/>
    </source>
</evidence>
<dbReference type="Gene3D" id="1.10.3460.10">
    <property type="entry name" value="Chlorophyll a/b binding protein domain"/>
    <property type="match status" value="1"/>
</dbReference>
<feature type="transmembrane region" description="Helical" evidence="1">
    <location>
        <begin position="104"/>
        <end position="126"/>
    </location>
</feature>
<keyword evidence="1" id="KW-0472">Membrane</keyword>
<accession>A0A7S2PHX2</accession>
<dbReference type="PROSITE" id="PS51257">
    <property type="entry name" value="PROKAR_LIPOPROTEIN"/>
    <property type="match status" value="1"/>
</dbReference>